<sequence>MANPGDPLQMLTAALNAPTNSKEQADLLAALRESLEAHPGPIPVLCNSLIKTVSNADDSLLRRWVLDLLHFAICRSSLNIETRTQLATQSLEVLAGLLNDPQPATVKVVIQCFATVYPLVFRSLCSNRNHRQPWDILVHCKTRILELIDTAYIGNGIKLSAIKFMQRAILVQTKSVSDPRLQNKNDPNLSMCPADHPFINVAALEAEGIKMLERVITLLYTNSNPELLSAILNSWGNLAKLRPAMLELVVSTLEHWTPSKLLGQPAHIVKSVEKSLRILLSHLSRLRISETFTDRIRRALDIQAARMEQAAIEEKQRRAAEASRKRSASSGPTPENPEPKRMKLDDGPPSPLAGFDFTSLPANLVTDLIVANLQAFSESVLTSLIQGYMSRNGASASPIAQEITPGLDVPAVPVVPAISVPSVPPPVVAPLSVPTAPSAAKSSSPAPAPPTAPRADRERAAAAAATETPPPSAPAPAEPEVKDEPVDPLKMDIDDDEVDYAPEKLTDEQAAQEAEAELDAEVDIDLTLDLQEFRLPAPKELSDSDRDGLVRNSMSRIWEGANDLAPHGHGSSESRGEPATDLWMLLIVRLVTRVSEPPPDEPPDEDDAQPNGEPTSYIVAHQDRLRQALCEYIIDDFAGRIRLATTWMNEEWYNDRIRTQSDRNWRPNYETWLNQLIAMYETHMDNRDRSVFAVLT</sequence>
<evidence type="ECO:0000256" key="4">
    <source>
        <dbReference type="SAM" id="MobiDB-lite"/>
    </source>
</evidence>
<name>A0AAW0G9X9_9APHY</name>
<evidence type="ECO:0000256" key="1">
    <source>
        <dbReference type="ARBA" id="ARBA00004123"/>
    </source>
</evidence>
<dbReference type="PANTHER" id="PTHR15245:SF20">
    <property type="entry name" value="SYMPLEKIN"/>
    <property type="match status" value="1"/>
</dbReference>
<keyword evidence="3" id="KW-0539">Nucleus</keyword>
<protein>
    <recommendedName>
        <fullName evidence="5">Symplekin/Pta1 N-terminal domain-containing protein</fullName>
    </recommendedName>
</protein>
<gene>
    <name evidence="6" type="ORF">QCA50_010625</name>
</gene>
<accession>A0AAW0G9X9</accession>
<dbReference type="PANTHER" id="PTHR15245">
    <property type="entry name" value="SYMPLEKIN-RELATED"/>
    <property type="match status" value="1"/>
</dbReference>
<dbReference type="AlphaFoldDB" id="A0AAW0G9X9"/>
<organism evidence="6 7">
    <name type="scientific">Cerrena zonata</name>
    <dbReference type="NCBI Taxonomy" id="2478898"/>
    <lineage>
        <taxon>Eukaryota</taxon>
        <taxon>Fungi</taxon>
        <taxon>Dikarya</taxon>
        <taxon>Basidiomycota</taxon>
        <taxon>Agaricomycotina</taxon>
        <taxon>Agaricomycetes</taxon>
        <taxon>Polyporales</taxon>
        <taxon>Cerrenaceae</taxon>
        <taxon>Cerrena</taxon>
    </lineage>
</organism>
<feature type="compositionally biased region" description="Acidic residues" evidence="4">
    <location>
        <begin position="598"/>
        <end position="608"/>
    </location>
</feature>
<feature type="region of interest" description="Disordered" evidence="4">
    <location>
        <begin position="311"/>
        <end position="352"/>
    </location>
</feature>
<dbReference type="InterPro" id="IPR016024">
    <property type="entry name" value="ARM-type_fold"/>
</dbReference>
<feature type="domain" description="Symplekin/Pta1 N-terminal" evidence="5">
    <location>
        <begin position="103"/>
        <end position="317"/>
    </location>
</feature>
<evidence type="ECO:0000256" key="3">
    <source>
        <dbReference type="ARBA" id="ARBA00023242"/>
    </source>
</evidence>
<keyword evidence="2" id="KW-0507">mRNA processing</keyword>
<dbReference type="InterPro" id="IPR011989">
    <property type="entry name" value="ARM-like"/>
</dbReference>
<comment type="caution">
    <text evidence="6">The sequence shown here is derived from an EMBL/GenBank/DDBJ whole genome shotgun (WGS) entry which is preliminary data.</text>
</comment>
<feature type="compositionally biased region" description="Low complexity" evidence="4">
    <location>
        <begin position="433"/>
        <end position="445"/>
    </location>
</feature>
<dbReference type="Gene3D" id="1.25.10.10">
    <property type="entry name" value="Leucine-rich Repeat Variant"/>
    <property type="match status" value="1"/>
</dbReference>
<feature type="region of interest" description="Disordered" evidence="4">
    <location>
        <begin position="433"/>
        <end position="492"/>
    </location>
</feature>
<evidence type="ECO:0000313" key="7">
    <source>
        <dbReference type="Proteomes" id="UP001385951"/>
    </source>
</evidence>
<dbReference type="Pfam" id="PF11935">
    <property type="entry name" value="SYMPK_PTA1_N"/>
    <property type="match status" value="1"/>
</dbReference>
<dbReference type="EMBL" id="JASBNA010000017">
    <property type="protein sequence ID" value="KAK7686401.1"/>
    <property type="molecule type" value="Genomic_DNA"/>
</dbReference>
<comment type="subcellular location">
    <subcellularLocation>
        <location evidence="1">Nucleus</location>
    </subcellularLocation>
</comment>
<dbReference type="InterPro" id="IPR032460">
    <property type="entry name" value="Symplekin/Pta1_N"/>
</dbReference>
<dbReference type="GO" id="GO:0005847">
    <property type="term" value="C:mRNA cleavage and polyadenylation specificity factor complex"/>
    <property type="evidence" value="ECO:0007669"/>
    <property type="project" value="TreeGrafter"/>
</dbReference>
<dbReference type="GO" id="GO:0006397">
    <property type="term" value="P:mRNA processing"/>
    <property type="evidence" value="ECO:0007669"/>
    <property type="project" value="UniProtKB-KW"/>
</dbReference>
<evidence type="ECO:0000259" key="5">
    <source>
        <dbReference type="Pfam" id="PF11935"/>
    </source>
</evidence>
<proteinExistence type="predicted"/>
<feature type="compositionally biased region" description="Basic and acidic residues" evidence="4">
    <location>
        <begin position="312"/>
        <end position="324"/>
    </location>
</feature>
<evidence type="ECO:0000313" key="6">
    <source>
        <dbReference type="EMBL" id="KAK7686401.1"/>
    </source>
</evidence>
<feature type="region of interest" description="Disordered" evidence="4">
    <location>
        <begin position="594"/>
        <end position="615"/>
    </location>
</feature>
<dbReference type="SUPFAM" id="SSF48371">
    <property type="entry name" value="ARM repeat"/>
    <property type="match status" value="1"/>
</dbReference>
<feature type="compositionally biased region" description="Pro residues" evidence="4">
    <location>
        <begin position="468"/>
        <end position="477"/>
    </location>
</feature>
<reference evidence="6 7" key="1">
    <citation type="submission" date="2022-09" db="EMBL/GenBank/DDBJ databases">
        <authorList>
            <person name="Palmer J.M."/>
        </authorList>
    </citation>
    <scope>NUCLEOTIDE SEQUENCE [LARGE SCALE GENOMIC DNA]</scope>
    <source>
        <strain evidence="6 7">DSM 7382</strain>
    </source>
</reference>
<dbReference type="InterPro" id="IPR021850">
    <property type="entry name" value="Symplekin/Pta1"/>
</dbReference>
<feature type="compositionally biased region" description="Basic and acidic residues" evidence="4">
    <location>
        <begin position="337"/>
        <end position="346"/>
    </location>
</feature>
<dbReference type="Proteomes" id="UP001385951">
    <property type="component" value="Unassembled WGS sequence"/>
</dbReference>
<feature type="compositionally biased region" description="Basic and acidic residues" evidence="4">
    <location>
        <begin position="479"/>
        <end position="492"/>
    </location>
</feature>
<evidence type="ECO:0000256" key="2">
    <source>
        <dbReference type="ARBA" id="ARBA00022664"/>
    </source>
</evidence>
<keyword evidence="7" id="KW-1185">Reference proteome</keyword>